<feature type="transmembrane region" description="Helical" evidence="2">
    <location>
        <begin position="28"/>
        <end position="46"/>
    </location>
</feature>
<evidence type="ECO:0000256" key="1">
    <source>
        <dbReference type="SAM" id="MobiDB-lite"/>
    </source>
</evidence>
<evidence type="ECO:0000256" key="2">
    <source>
        <dbReference type="SAM" id="Phobius"/>
    </source>
</evidence>
<dbReference type="PANTHER" id="PTHR35335:SF1">
    <property type="entry name" value="UPF0716 PROTEIN FXSA"/>
    <property type="match status" value="1"/>
</dbReference>
<protein>
    <submittedName>
        <fullName evidence="3">FxsA family protein</fullName>
    </submittedName>
</protein>
<proteinExistence type="predicted"/>
<dbReference type="EMBL" id="CP047226">
    <property type="protein sequence ID" value="QHG09744.1"/>
    <property type="molecule type" value="Genomic_DNA"/>
</dbReference>
<name>A0A1B8PUA8_FAUOS</name>
<feature type="transmembrane region" description="Helical" evidence="2">
    <location>
        <begin position="79"/>
        <end position="105"/>
    </location>
</feature>
<dbReference type="InterPro" id="IPR007313">
    <property type="entry name" value="FxsA"/>
</dbReference>
<feature type="transmembrane region" description="Helical" evidence="2">
    <location>
        <begin position="5"/>
        <end position="22"/>
    </location>
</feature>
<dbReference type="PANTHER" id="PTHR35335">
    <property type="entry name" value="UPF0716 PROTEIN FXSA"/>
    <property type="match status" value="1"/>
</dbReference>
<sequence length="211" mass="22096">MGNIVGIAIVWLIIEMLVWYLIAQFVSGWWVFLWFVVAGFVGAALIKKGIATLKPMAGQAQAAMLNPAMRPNENSVVKAIAFAVAGILLVLPGILSDIAALIVLLPAVQNKFKAFAKDYATKNPEKLMQMMASKMGGMDPSKMGGLGGLGGMGGQNPFGSQNPFGGMGGQNPFGGFGSKNNNGGKFGTTIDGQAKTVNSNAKRITRSANDD</sequence>
<dbReference type="AlphaFoldDB" id="A0A1B8PUA8"/>
<keyword evidence="2" id="KW-0472">Membrane</keyword>
<evidence type="ECO:0000313" key="3">
    <source>
        <dbReference type="EMBL" id="QHG09744.1"/>
    </source>
</evidence>
<gene>
    <name evidence="3" type="ORF">GSF12_07490</name>
</gene>
<reference evidence="3" key="1">
    <citation type="journal article" date="2020" name="Microbiol. Resour. Announc.">
        <title>Complete Genome Sequence of Moraxella osloensis Strain YV1, Isolated from an Australian Wastewater Treatment Plant.</title>
        <authorList>
            <person name="Batinovic S."/>
            <person name="Rice D.T.F."/>
            <person name="Seviour R.J."/>
            <person name="Petrovski S."/>
        </authorList>
    </citation>
    <scope>NUCLEOTIDE SEQUENCE</scope>
    <source>
        <strain evidence="3">YV1</strain>
    </source>
</reference>
<organism evidence="3">
    <name type="scientific">Faucicola osloensis</name>
    <name type="common">Moraxella osloensis</name>
    <dbReference type="NCBI Taxonomy" id="34062"/>
    <lineage>
        <taxon>Bacteria</taxon>
        <taxon>Pseudomonadati</taxon>
        <taxon>Pseudomonadota</taxon>
        <taxon>Gammaproteobacteria</taxon>
        <taxon>Moraxellales</taxon>
        <taxon>Moraxellaceae</taxon>
        <taxon>Faucicola</taxon>
    </lineage>
</organism>
<keyword evidence="2" id="KW-0812">Transmembrane</keyword>
<dbReference type="NCBIfam" id="NF008528">
    <property type="entry name" value="PRK11463.1-2"/>
    <property type="match status" value="1"/>
</dbReference>
<dbReference type="OrthoDB" id="6712592at2"/>
<dbReference type="GO" id="GO:0016020">
    <property type="term" value="C:membrane"/>
    <property type="evidence" value="ECO:0007669"/>
    <property type="project" value="InterPro"/>
</dbReference>
<keyword evidence="2" id="KW-1133">Transmembrane helix</keyword>
<accession>A0A1B8PUA8</accession>
<dbReference type="Pfam" id="PF04186">
    <property type="entry name" value="FxsA"/>
    <property type="match status" value="1"/>
</dbReference>
<feature type="region of interest" description="Disordered" evidence="1">
    <location>
        <begin position="178"/>
        <end position="211"/>
    </location>
</feature>